<dbReference type="GO" id="GO:0009451">
    <property type="term" value="P:RNA modification"/>
    <property type="evidence" value="ECO:0007669"/>
    <property type="project" value="InterPro"/>
</dbReference>
<dbReference type="SUPFAM" id="SSF48452">
    <property type="entry name" value="TPR-like"/>
    <property type="match status" value="1"/>
</dbReference>
<feature type="repeat" description="PPR" evidence="2">
    <location>
        <begin position="603"/>
        <end position="638"/>
    </location>
</feature>
<dbReference type="AlphaFoldDB" id="A0A6P6UY75"/>
<reference evidence="4" key="2">
    <citation type="submission" date="2025-08" db="UniProtKB">
        <authorList>
            <consortium name="RefSeq"/>
        </authorList>
    </citation>
    <scope>IDENTIFICATION</scope>
    <source>
        <tissue evidence="4">Leaves</tissue>
    </source>
</reference>
<dbReference type="Pfam" id="PF01535">
    <property type="entry name" value="PPR"/>
    <property type="match status" value="4"/>
</dbReference>
<feature type="repeat" description="PPR" evidence="2">
    <location>
        <begin position="568"/>
        <end position="602"/>
    </location>
</feature>
<dbReference type="Gene3D" id="1.25.40.10">
    <property type="entry name" value="Tetratricopeptide repeat domain"/>
    <property type="match status" value="5"/>
</dbReference>
<evidence type="ECO:0000313" key="3">
    <source>
        <dbReference type="Proteomes" id="UP001652660"/>
    </source>
</evidence>
<dbReference type="GO" id="GO:0003723">
    <property type="term" value="F:RNA binding"/>
    <property type="evidence" value="ECO:0007669"/>
    <property type="project" value="InterPro"/>
</dbReference>
<gene>
    <name evidence="4" type="primary">LOC113715680</name>
</gene>
<dbReference type="OrthoDB" id="185373at2759"/>
<reference evidence="3" key="1">
    <citation type="journal article" date="2025" name="Foods">
        <title>Unveiling the Microbial Signatures of Arabica Coffee Cherries: Insights into Ripeness Specific Diversity, Functional Traits, and Implications for Quality and Safety.</title>
        <authorList>
            <consortium name="RefSeq"/>
            <person name="Tenea G.N."/>
            <person name="Cifuentes V."/>
            <person name="Reyes P."/>
            <person name="Cevallos-Vallejos M."/>
        </authorList>
    </citation>
    <scope>NUCLEOTIDE SEQUENCE [LARGE SCALE GENOMIC DNA]</scope>
</reference>
<dbReference type="Pfam" id="PF20431">
    <property type="entry name" value="E_motif"/>
    <property type="match status" value="1"/>
</dbReference>
<feature type="repeat" description="PPR" evidence="2">
    <location>
        <begin position="467"/>
        <end position="501"/>
    </location>
</feature>
<name>A0A6P6UY75_COFAR</name>
<keyword evidence="1" id="KW-0677">Repeat</keyword>
<dbReference type="PANTHER" id="PTHR24015">
    <property type="entry name" value="OS07G0578800 PROTEIN-RELATED"/>
    <property type="match status" value="1"/>
</dbReference>
<sequence length="790" mass="87759">MTLYMRLFRACSTSTTLTQIHGHLIVTGLYMDPLASTKLIESYAQMGPFESSRLVFDHFQNPDSFMWGVIVKCHVWNGFFQESISLYHRMIYKSAQISSFIYPSVLRACSAIGDLGFGQKVHGRIIKSGFVSDFVTDTSLLNMYGEMGRLDSARKVFDYMSVRDVVSWSSIISSYVQNGRASQGLHIFGQMMMESSEIDEVTMLSAAEACGELGLWRLARSLHGFVLRRNIQIVGALGTSLVAMYGKCGDMCSSEGLFTQAAFKNTSLWTAMISCYHQNGCYHEALRTFVEMQGSNVEPNAVTLMSTVCSCSRLGRLKEGKSIHGFVIRTAVDTENDLMGPALIDLYANCGKLKECHKVFEVTQDRRVVSWNLLISNYAREGMTIEAIKLFKQMLVEGIQPDSFTLSSVISACGDIGFSLLGCQIHGSILKTGFSSEFVQNSLIDMYCKCGLLGSAHMTFDDAKQRGVVTWNTLITGLLQNGKSEEAMALFSEMYAYALEMDEVTFLSAIQACSNLGYIRKGKWIHHKMITSGMRKDMYIDTALIDMYAKCGELQIARKVFDSMLERSVVSWSTLLGAYGMHGQVDAAILVFKEMVESGIRPNTITFMNILSACSHAGNLEEGKKFFNSMRNDFGIEPNSEHYACLVDLLSRAGDLNGAYSVILSMPSPVDASIWAALVNGCRIHQRMDVINSIRESLLNIRTDDTGYYTLLSNLYAGGGEWGKFRMIRSTMKRKGLEKVQGCSMIEIDKKIHKFGANDKSHLQIKGCNLLANFLSSGLSKIVELDASVI</sequence>
<dbReference type="NCBIfam" id="TIGR00756">
    <property type="entry name" value="PPR"/>
    <property type="match status" value="8"/>
</dbReference>
<dbReference type="InterPro" id="IPR002885">
    <property type="entry name" value="PPR_rpt"/>
</dbReference>
<dbReference type="InterPro" id="IPR011990">
    <property type="entry name" value="TPR-like_helical_dom_sf"/>
</dbReference>
<dbReference type="GeneID" id="113715680"/>
<dbReference type="Pfam" id="PF13041">
    <property type="entry name" value="PPR_2"/>
    <property type="match status" value="4"/>
</dbReference>
<dbReference type="Proteomes" id="UP001652660">
    <property type="component" value="Chromosome 11c"/>
</dbReference>
<keyword evidence="3" id="KW-1185">Reference proteome</keyword>
<dbReference type="PANTHER" id="PTHR24015:SF548">
    <property type="entry name" value="OS08G0340900 PROTEIN"/>
    <property type="match status" value="1"/>
</dbReference>
<accession>A0A6P6UY75</accession>
<evidence type="ECO:0000256" key="1">
    <source>
        <dbReference type="ARBA" id="ARBA00022737"/>
    </source>
</evidence>
<feature type="repeat" description="PPR" evidence="2">
    <location>
        <begin position="265"/>
        <end position="299"/>
    </location>
</feature>
<feature type="repeat" description="PPR" evidence="2">
    <location>
        <begin position="164"/>
        <end position="198"/>
    </location>
</feature>
<dbReference type="PROSITE" id="PS51375">
    <property type="entry name" value="PPR"/>
    <property type="match status" value="7"/>
</dbReference>
<feature type="repeat" description="PPR" evidence="2">
    <location>
        <begin position="367"/>
        <end position="401"/>
    </location>
</feature>
<evidence type="ECO:0000256" key="2">
    <source>
        <dbReference type="PROSITE-ProRule" id="PRU00708"/>
    </source>
</evidence>
<feature type="repeat" description="PPR" evidence="2">
    <location>
        <begin position="502"/>
        <end position="536"/>
    </location>
</feature>
<evidence type="ECO:0000313" key="4">
    <source>
        <dbReference type="RefSeq" id="XP_027095764.2"/>
    </source>
</evidence>
<dbReference type="InterPro" id="IPR046848">
    <property type="entry name" value="E_motif"/>
</dbReference>
<organism evidence="3 4">
    <name type="scientific">Coffea arabica</name>
    <name type="common">Arabian coffee</name>
    <dbReference type="NCBI Taxonomy" id="13443"/>
    <lineage>
        <taxon>Eukaryota</taxon>
        <taxon>Viridiplantae</taxon>
        <taxon>Streptophyta</taxon>
        <taxon>Embryophyta</taxon>
        <taxon>Tracheophyta</taxon>
        <taxon>Spermatophyta</taxon>
        <taxon>Magnoliopsida</taxon>
        <taxon>eudicotyledons</taxon>
        <taxon>Gunneridae</taxon>
        <taxon>Pentapetalae</taxon>
        <taxon>asterids</taxon>
        <taxon>lamiids</taxon>
        <taxon>Gentianales</taxon>
        <taxon>Rubiaceae</taxon>
        <taxon>Ixoroideae</taxon>
        <taxon>Gardenieae complex</taxon>
        <taxon>Bertiereae - Coffeeae clade</taxon>
        <taxon>Coffeeae</taxon>
        <taxon>Coffea</taxon>
    </lineage>
</organism>
<protein>
    <submittedName>
        <fullName evidence="4">Pentatricopeptide repeat-containing protein At1g69350, mitochondrial</fullName>
    </submittedName>
</protein>
<dbReference type="RefSeq" id="XP_027095764.2">
    <property type="nucleotide sequence ID" value="XM_027239963.2"/>
</dbReference>
<dbReference type="InterPro" id="IPR046960">
    <property type="entry name" value="PPR_At4g14850-like_plant"/>
</dbReference>
<proteinExistence type="predicted"/>